<evidence type="ECO:0000259" key="11">
    <source>
        <dbReference type="Pfam" id="PF03372"/>
    </source>
</evidence>
<evidence type="ECO:0000256" key="4">
    <source>
        <dbReference type="ARBA" id="ARBA00022722"/>
    </source>
</evidence>
<keyword evidence="4" id="KW-0540">Nuclease</keyword>
<comment type="subcellular location">
    <subcellularLocation>
        <location evidence="3">Nucleus</location>
        <location evidence="3">PML body</location>
    </subcellularLocation>
</comment>
<evidence type="ECO:0000256" key="10">
    <source>
        <dbReference type="ARBA" id="ARBA00023242"/>
    </source>
</evidence>
<sequence length="374" mass="43094">MLYGVQWDLYRQYRQSKPLPAPEPIQQNFAKPQPLQPQIYRAGANKWAALEKGIGRRLERGSTLKVVSWNIYMHPFWREERASAALKYLRKVFGDEANSTVIMLQEVRRESLRTILEDAWVQQNFILSNIDPPQDLYFDIPDESFILKLVEWESKPYFTLMLISRDLGVLNCFRVPFVTNMGRDALVIDIPIANKDTSSPAKESLRLCTTHLESLWDDRGYRPSQLALISTLLKGAPPIEYKIVAGLVGGDMNSNDKSEHEFHKRDDINLKDVWEDVPAPPVPRLKPFQKDLTYGRAKGNTYGYHSDKYRERKRLDKFFYTGSLETVPLSEVQDITGKLGRFDIGLKTEKDLVHIKHESWVSDHFGIAVGVKVI</sequence>
<dbReference type="GO" id="GO:0005737">
    <property type="term" value="C:cytoplasm"/>
    <property type="evidence" value="ECO:0007669"/>
    <property type="project" value="TreeGrafter"/>
</dbReference>
<organism evidence="12 13">
    <name type="scientific">Byssothecium circinans</name>
    <dbReference type="NCBI Taxonomy" id="147558"/>
    <lineage>
        <taxon>Eukaryota</taxon>
        <taxon>Fungi</taxon>
        <taxon>Dikarya</taxon>
        <taxon>Ascomycota</taxon>
        <taxon>Pezizomycotina</taxon>
        <taxon>Dothideomycetes</taxon>
        <taxon>Pleosporomycetidae</taxon>
        <taxon>Pleosporales</taxon>
        <taxon>Massarineae</taxon>
        <taxon>Massarinaceae</taxon>
        <taxon>Byssothecium</taxon>
    </lineage>
</organism>
<dbReference type="GO" id="GO:0006302">
    <property type="term" value="P:double-strand break repair"/>
    <property type="evidence" value="ECO:0007669"/>
    <property type="project" value="TreeGrafter"/>
</dbReference>
<dbReference type="PANTHER" id="PTHR15822">
    <property type="entry name" value="TRAF AND TNF RECEPTOR-ASSOCIATED PROTEIN"/>
    <property type="match status" value="1"/>
</dbReference>
<evidence type="ECO:0000256" key="7">
    <source>
        <dbReference type="ARBA" id="ARBA00022801"/>
    </source>
</evidence>
<dbReference type="GO" id="GO:0070260">
    <property type="term" value="F:5'-tyrosyl-DNA phosphodiesterase activity"/>
    <property type="evidence" value="ECO:0007669"/>
    <property type="project" value="TreeGrafter"/>
</dbReference>
<evidence type="ECO:0000256" key="3">
    <source>
        <dbReference type="ARBA" id="ARBA00004322"/>
    </source>
</evidence>
<reference evidence="12" key="1">
    <citation type="journal article" date="2020" name="Stud. Mycol.">
        <title>101 Dothideomycetes genomes: a test case for predicting lifestyles and emergence of pathogens.</title>
        <authorList>
            <person name="Haridas S."/>
            <person name="Albert R."/>
            <person name="Binder M."/>
            <person name="Bloem J."/>
            <person name="Labutti K."/>
            <person name="Salamov A."/>
            <person name="Andreopoulos B."/>
            <person name="Baker S."/>
            <person name="Barry K."/>
            <person name="Bills G."/>
            <person name="Bluhm B."/>
            <person name="Cannon C."/>
            <person name="Castanera R."/>
            <person name="Culley D."/>
            <person name="Daum C."/>
            <person name="Ezra D."/>
            <person name="Gonzalez J."/>
            <person name="Henrissat B."/>
            <person name="Kuo A."/>
            <person name="Liang C."/>
            <person name="Lipzen A."/>
            <person name="Lutzoni F."/>
            <person name="Magnuson J."/>
            <person name="Mondo S."/>
            <person name="Nolan M."/>
            <person name="Ohm R."/>
            <person name="Pangilinan J."/>
            <person name="Park H.-J."/>
            <person name="Ramirez L."/>
            <person name="Alfaro M."/>
            <person name="Sun H."/>
            <person name="Tritt A."/>
            <person name="Yoshinaga Y."/>
            <person name="Zwiers L.-H."/>
            <person name="Turgeon B."/>
            <person name="Goodwin S."/>
            <person name="Spatafora J."/>
            <person name="Crous P."/>
            <person name="Grigoriev I."/>
        </authorList>
    </citation>
    <scope>NUCLEOTIDE SEQUENCE</scope>
    <source>
        <strain evidence="12">CBS 675.92</strain>
    </source>
</reference>
<dbReference type="PANTHER" id="PTHR15822:SF4">
    <property type="entry name" value="TYROSYL-DNA PHOSPHODIESTERASE 2"/>
    <property type="match status" value="1"/>
</dbReference>
<evidence type="ECO:0000313" key="13">
    <source>
        <dbReference type="Proteomes" id="UP000800035"/>
    </source>
</evidence>
<dbReference type="Proteomes" id="UP000800035">
    <property type="component" value="Unassembled WGS sequence"/>
</dbReference>
<dbReference type="Pfam" id="PF03372">
    <property type="entry name" value="Exo_endo_phos"/>
    <property type="match status" value="1"/>
</dbReference>
<keyword evidence="10" id="KW-0539">Nucleus</keyword>
<dbReference type="InterPro" id="IPR051547">
    <property type="entry name" value="TDP2-like"/>
</dbReference>
<dbReference type="Gene3D" id="3.60.10.10">
    <property type="entry name" value="Endonuclease/exonuclease/phosphatase"/>
    <property type="match status" value="1"/>
</dbReference>
<dbReference type="EMBL" id="ML977015">
    <property type="protein sequence ID" value="KAF1951661.1"/>
    <property type="molecule type" value="Genomic_DNA"/>
</dbReference>
<dbReference type="InterPro" id="IPR005135">
    <property type="entry name" value="Endo/exonuclease/phosphatase"/>
</dbReference>
<evidence type="ECO:0000256" key="6">
    <source>
        <dbReference type="ARBA" id="ARBA00022763"/>
    </source>
</evidence>
<dbReference type="SUPFAM" id="SSF56219">
    <property type="entry name" value="DNase I-like"/>
    <property type="match status" value="1"/>
</dbReference>
<keyword evidence="7" id="KW-0378">Hydrolase</keyword>
<evidence type="ECO:0000256" key="8">
    <source>
        <dbReference type="ARBA" id="ARBA00022842"/>
    </source>
</evidence>
<feature type="domain" description="Endonuclease/exonuclease/phosphatase" evidence="11">
    <location>
        <begin position="67"/>
        <end position="364"/>
    </location>
</feature>
<dbReference type="InterPro" id="IPR036691">
    <property type="entry name" value="Endo/exonu/phosph_ase_sf"/>
</dbReference>
<dbReference type="GO" id="GO:0003697">
    <property type="term" value="F:single-stranded DNA binding"/>
    <property type="evidence" value="ECO:0007669"/>
    <property type="project" value="TreeGrafter"/>
</dbReference>
<proteinExistence type="predicted"/>
<evidence type="ECO:0000256" key="9">
    <source>
        <dbReference type="ARBA" id="ARBA00023204"/>
    </source>
</evidence>
<keyword evidence="8" id="KW-0460">Magnesium</keyword>
<protein>
    <recommendedName>
        <fullName evidence="11">Endonuclease/exonuclease/phosphatase domain-containing protein</fullName>
    </recommendedName>
</protein>
<evidence type="ECO:0000256" key="1">
    <source>
        <dbReference type="ARBA" id="ARBA00001936"/>
    </source>
</evidence>
<name>A0A6A5TGE5_9PLEO</name>
<dbReference type="OrthoDB" id="9975959at2759"/>
<keyword evidence="6" id="KW-0227">DNA damage</keyword>
<keyword evidence="13" id="KW-1185">Reference proteome</keyword>
<dbReference type="GO" id="GO:0046872">
    <property type="term" value="F:metal ion binding"/>
    <property type="evidence" value="ECO:0007669"/>
    <property type="project" value="UniProtKB-KW"/>
</dbReference>
<evidence type="ECO:0000313" key="12">
    <source>
        <dbReference type="EMBL" id="KAF1951661.1"/>
    </source>
</evidence>
<evidence type="ECO:0000256" key="5">
    <source>
        <dbReference type="ARBA" id="ARBA00022723"/>
    </source>
</evidence>
<gene>
    <name evidence="12" type="ORF">CC80DRAFT_424110</name>
</gene>
<comment type="cofactor">
    <cofactor evidence="2">
        <name>Mg(2+)</name>
        <dbReference type="ChEBI" id="CHEBI:18420"/>
    </cofactor>
</comment>
<keyword evidence="5" id="KW-0479">Metal-binding</keyword>
<dbReference type="CDD" id="cd09080">
    <property type="entry name" value="TDP2"/>
    <property type="match status" value="1"/>
</dbReference>
<dbReference type="AlphaFoldDB" id="A0A6A5TGE5"/>
<keyword evidence="9" id="KW-0234">DNA repair</keyword>
<comment type="cofactor">
    <cofactor evidence="1">
        <name>Mn(2+)</name>
        <dbReference type="ChEBI" id="CHEBI:29035"/>
    </cofactor>
</comment>
<evidence type="ECO:0000256" key="2">
    <source>
        <dbReference type="ARBA" id="ARBA00001946"/>
    </source>
</evidence>
<accession>A0A6A5TGE5</accession>
<dbReference type="GO" id="GO:0004518">
    <property type="term" value="F:nuclease activity"/>
    <property type="evidence" value="ECO:0007669"/>
    <property type="project" value="UniProtKB-KW"/>
</dbReference>